<sequence length="278" mass="31274">MVYGAKNKILYFNGKSMNYVTFGQGKRPLLIIPGLGDGLSTVKGMAQFLSLSYRMMAKQYKVYVFSRINELPEKYSTKEMANDIAEAMAMLNISPANIMGISQGGMIAQYLALDFPQMIEKLILVVTAGRMNTLSQERIGHWLTLSQNSSYKDLVLDIAVHSYTAKSFAYLKYLYRILGTFGKIKNKQRIMTQSQACLHHNTLAKLQELQCQTLIIGAKEDDVLGVESSKELSAYIKNSSIKILKNCGHALFEQNKELQKTALAFLENRDILDEKGKQ</sequence>
<protein>
    <submittedName>
        <fullName evidence="2">Hydrolase, alpha/beta domain protein</fullName>
    </submittedName>
</protein>
<evidence type="ECO:0000259" key="1">
    <source>
        <dbReference type="Pfam" id="PF00561"/>
    </source>
</evidence>
<dbReference type="PANTHER" id="PTHR43433:SF5">
    <property type="entry name" value="AB HYDROLASE-1 DOMAIN-CONTAINING PROTEIN"/>
    <property type="match status" value="1"/>
</dbReference>
<comment type="caution">
    <text evidence="2">The sequence shown here is derived from an EMBL/GenBank/DDBJ whole genome shotgun (WGS) entry which is preliminary data.</text>
</comment>
<evidence type="ECO:0000313" key="2">
    <source>
        <dbReference type="EMBL" id="EHJ52385.1"/>
    </source>
</evidence>
<dbReference type="Proteomes" id="UP000003573">
    <property type="component" value="Unassembled WGS sequence"/>
</dbReference>
<dbReference type="InterPro" id="IPR050471">
    <property type="entry name" value="AB_hydrolase"/>
</dbReference>
<dbReference type="PRINTS" id="PR00111">
    <property type="entry name" value="ABHYDROLASE"/>
</dbReference>
<dbReference type="STRING" id="764298.STRMA_0722"/>
<organism evidence="2 3">
    <name type="scientific">Streptococcus macacae NCTC 11558</name>
    <dbReference type="NCBI Taxonomy" id="764298"/>
    <lineage>
        <taxon>Bacteria</taxon>
        <taxon>Bacillati</taxon>
        <taxon>Bacillota</taxon>
        <taxon>Bacilli</taxon>
        <taxon>Lactobacillales</taxon>
        <taxon>Streptococcaceae</taxon>
        <taxon>Streptococcus</taxon>
    </lineage>
</organism>
<dbReference type="eggNOG" id="COG2267">
    <property type="taxonomic scope" value="Bacteria"/>
</dbReference>
<evidence type="ECO:0000313" key="3">
    <source>
        <dbReference type="Proteomes" id="UP000003573"/>
    </source>
</evidence>
<dbReference type="SUPFAM" id="SSF53474">
    <property type="entry name" value="alpha/beta-Hydrolases"/>
    <property type="match status" value="1"/>
</dbReference>
<dbReference type="Pfam" id="PF00561">
    <property type="entry name" value="Abhydrolase_1"/>
    <property type="match status" value="1"/>
</dbReference>
<accession>G5JVE8</accession>
<dbReference type="Gene3D" id="3.40.50.1820">
    <property type="entry name" value="alpha/beta hydrolase"/>
    <property type="match status" value="1"/>
</dbReference>
<keyword evidence="3" id="KW-1185">Reference proteome</keyword>
<feature type="domain" description="AB hydrolase-1" evidence="1">
    <location>
        <begin position="28"/>
        <end position="255"/>
    </location>
</feature>
<keyword evidence="2" id="KW-0378">Hydrolase</keyword>
<dbReference type="AlphaFoldDB" id="G5JVE8"/>
<dbReference type="GO" id="GO:0016787">
    <property type="term" value="F:hydrolase activity"/>
    <property type="evidence" value="ECO:0007669"/>
    <property type="project" value="UniProtKB-KW"/>
</dbReference>
<name>G5JVE8_9STRE</name>
<dbReference type="InterPro" id="IPR000073">
    <property type="entry name" value="AB_hydrolase_1"/>
</dbReference>
<dbReference type="PANTHER" id="PTHR43433">
    <property type="entry name" value="HYDROLASE, ALPHA/BETA FOLD FAMILY PROTEIN"/>
    <property type="match status" value="1"/>
</dbReference>
<gene>
    <name evidence="2" type="ORF">STRMA_0722</name>
</gene>
<proteinExistence type="predicted"/>
<dbReference type="EMBL" id="AEUW02000001">
    <property type="protein sequence ID" value="EHJ52385.1"/>
    <property type="molecule type" value="Genomic_DNA"/>
</dbReference>
<dbReference type="RefSeq" id="WP_003080357.1">
    <property type="nucleotide sequence ID" value="NZ_AEUW02000001.1"/>
</dbReference>
<reference evidence="2 3" key="1">
    <citation type="journal article" date="2014" name="Int. J. Syst. Evol. Microbiol.">
        <title>Phylogenomics and the dynamic genome evolution of the genus Streptococcus.</title>
        <authorList>
            <consortium name="The Broad Institute Genome Sequencing Platform"/>
            <person name="Richards V.P."/>
            <person name="Palmer S.R."/>
            <person name="Pavinski Bitar P.D."/>
            <person name="Qin X."/>
            <person name="Weinstock G.M."/>
            <person name="Highlander S.K."/>
            <person name="Town C.D."/>
            <person name="Burne R.A."/>
            <person name="Stanhope M.J."/>
        </authorList>
    </citation>
    <scope>NUCLEOTIDE SEQUENCE [LARGE SCALE GENOMIC DNA]</scope>
    <source>
        <strain evidence="2 3">NCTC 11558</strain>
    </source>
</reference>
<dbReference type="InterPro" id="IPR029058">
    <property type="entry name" value="AB_hydrolase_fold"/>
</dbReference>